<reference evidence="1" key="1">
    <citation type="journal article" date="2019" name="bioRxiv">
        <title>The Genome of the Zebra Mussel, Dreissena polymorpha: A Resource for Invasive Species Research.</title>
        <authorList>
            <person name="McCartney M.A."/>
            <person name="Auch B."/>
            <person name="Kono T."/>
            <person name="Mallez S."/>
            <person name="Zhang Y."/>
            <person name="Obille A."/>
            <person name="Becker A."/>
            <person name="Abrahante J.E."/>
            <person name="Garbe J."/>
            <person name="Badalamenti J.P."/>
            <person name="Herman A."/>
            <person name="Mangelson H."/>
            <person name="Liachko I."/>
            <person name="Sullivan S."/>
            <person name="Sone E.D."/>
            <person name="Koren S."/>
            <person name="Silverstein K.A.T."/>
            <person name="Beckman K.B."/>
            <person name="Gohl D.M."/>
        </authorList>
    </citation>
    <scope>NUCLEOTIDE SEQUENCE</scope>
    <source>
        <strain evidence="1">Duluth1</strain>
        <tissue evidence="1">Whole animal</tissue>
    </source>
</reference>
<proteinExistence type="predicted"/>
<reference evidence="1" key="2">
    <citation type="submission" date="2020-11" db="EMBL/GenBank/DDBJ databases">
        <authorList>
            <person name="McCartney M.A."/>
            <person name="Auch B."/>
            <person name="Kono T."/>
            <person name="Mallez S."/>
            <person name="Becker A."/>
            <person name="Gohl D.M."/>
            <person name="Silverstein K.A.T."/>
            <person name="Koren S."/>
            <person name="Bechman K.B."/>
            <person name="Herman A."/>
            <person name="Abrahante J.E."/>
            <person name="Garbe J."/>
        </authorList>
    </citation>
    <scope>NUCLEOTIDE SEQUENCE</scope>
    <source>
        <strain evidence="1">Duluth1</strain>
        <tissue evidence="1">Whole animal</tissue>
    </source>
</reference>
<organism evidence="1 2">
    <name type="scientific">Dreissena polymorpha</name>
    <name type="common">Zebra mussel</name>
    <name type="synonym">Mytilus polymorpha</name>
    <dbReference type="NCBI Taxonomy" id="45954"/>
    <lineage>
        <taxon>Eukaryota</taxon>
        <taxon>Metazoa</taxon>
        <taxon>Spiralia</taxon>
        <taxon>Lophotrochozoa</taxon>
        <taxon>Mollusca</taxon>
        <taxon>Bivalvia</taxon>
        <taxon>Autobranchia</taxon>
        <taxon>Heteroconchia</taxon>
        <taxon>Euheterodonta</taxon>
        <taxon>Imparidentia</taxon>
        <taxon>Neoheterodontei</taxon>
        <taxon>Myida</taxon>
        <taxon>Dreissenoidea</taxon>
        <taxon>Dreissenidae</taxon>
        <taxon>Dreissena</taxon>
    </lineage>
</organism>
<feature type="non-terminal residue" evidence="1">
    <location>
        <position position="210"/>
    </location>
</feature>
<protein>
    <submittedName>
        <fullName evidence="1">Uncharacterized protein</fullName>
    </submittedName>
</protein>
<keyword evidence="2" id="KW-1185">Reference proteome</keyword>
<evidence type="ECO:0000313" key="2">
    <source>
        <dbReference type="Proteomes" id="UP000828390"/>
    </source>
</evidence>
<accession>A0A9D4DXX3</accession>
<dbReference type="Proteomes" id="UP000828390">
    <property type="component" value="Unassembled WGS sequence"/>
</dbReference>
<evidence type="ECO:0000313" key="1">
    <source>
        <dbReference type="EMBL" id="KAH3770094.1"/>
    </source>
</evidence>
<comment type="caution">
    <text evidence="1">The sequence shown here is derived from an EMBL/GenBank/DDBJ whole genome shotgun (WGS) entry which is preliminary data.</text>
</comment>
<sequence length="210" mass="23802">YGGYNTIARWTRAGLTRHQKEYMNIVEWNPPELRLVSGTSYQDMSNDTKADTDEYCDDSCRLADVIKGFEQLGIAMDKLLKMLRRSLAPGLEMDNYAVNLTSTRESGIGTCTCSRDYLVLEKPNSRTCLSTGKWYKNRLFALTLTLLVGARRLKPIPRQVEAEVQESVQHPVKPLMSIRLTLMNLYPKITTTLLFGITKTTLATMSSYKS</sequence>
<dbReference type="AlphaFoldDB" id="A0A9D4DXX3"/>
<dbReference type="EMBL" id="JAIWYP010000009">
    <property type="protein sequence ID" value="KAH3770094.1"/>
    <property type="molecule type" value="Genomic_DNA"/>
</dbReference>
<gene>
    <name evidence="1" type="ORF">DPMN_171374</name>
</gene>
<name>A0A9D4DXX3_DREPO</name>